<dbReference type="InterPro" id="IPR036188">
    <property type="entry name" value="FAD/NAD-bd_sf"/>
</dbReference>
<protein>
    <submittedName>
        <fullName evidence="2">Unnamed protein product</fullName>
    </submittedName>
</protein>
<sequence>MQLPASNGIVAASTAEIPPTGCFPVPNPGECFWQTQPHPKSNHRSTEQLPEHSDIVIIGAGYAGISTAYHIVKDHKDFNKSITILEARGVCSGATGRNGGHLRPDFYGHIPTYIDRAGARAGAEIAEFEIAHLPALKKVIEEEKIDCDFTLTRTIDVWCNGEAAAKAKATFDSVVAQKFEYMNDAIFYTGKEVEGVSAC</sequence>
<dbReference type="InterPro" id="IPR006076">
    <property type="entry name" value="FAD-dep_OxRdtase"/>
</dbReference>
<proteinExistence type="predicted"/>
<dbReference type="SUPFAM" id="SSF51905">
    <property type="entry name" value="FAD/NAD(P)-binding domain"/>
    <property type="match status" value="1"/>
</dbReference>
<comment type="caution">
    <text evidence="2">The sequence shown here is derived from an EMBL/GenBank/DDBJ whole genome shotgun (WGS) entry which is preliminary data.</text>
</comment>
<organism evidence="2 3">
    <name type="scientific">Aspergillus oryzae</name>
    <name type="common">Yellow koji mold</name>
    <dbReference type="NCBI Taxonomy" id="5062"/>
    <lineage>
        <taxon>Eukaryota</taxon>
        <taxon>Fungi</taxon>
        <taxon>Dikarya</taxon>
        <taxon>Ascomycota</taxon>
        <taxon>Pezizomycotina</taxon>
        <taxon>Eurotiomycetes</taxon>
        <taxon>Eurotiomycetidae</taxon>
        <taxon>Eurotiales</taxon>
        <taxon>Aspergillaceae</taxon>
        <taxon>Aspergillus</taxon>
        <taxon>Aspergillus subgen. Circumdati</taxon>
    </lineage>
</organism>
<reference evidence="2" key="1">
    <citation type="submission" date="2023-04" db="EMBL/GenBank/DDBJ databases">
        <title>Aspergillus oryzae NBRC 4228.</title>
        <authorList>
            <person name="Ichikawa N."/>
            <person name="Sato H."/>
            <person name="Tonouchi N."/>
        </authorList>
    </citation>
    <scope>NUCLEOTIDE SEQUENCE</scope>
    <source>
        <strain evidence="2">NBRC 4228</strain>
    </source>
</reference>
<dbReference type="EMBL" id="BSYA01000093">
    <property type="protein sequence ID" value="GMG32024.1"/>
    <property type="molecule type" value="Genomic_DNA"/>
</dbReference>
<gene>
    <name evidence="2" type="ORF">Aory04_000780400</name>
</gene>
<dbReference type="Pfam" id="PF01266">
    <property type="entry name" value="DAO"/>
    <property type="match status" value="1"/>
</dbReference>
<evidence type="ECO:0000313" key="3">
    <source>
        <dbReference type="Proteomes" id="UP001165205"/>
    </source>
</evidence>
<accession>A0AAN4YJN3</accession>
<dbReference type="PANTHER" id="PTHR13847">
    <property type="entry name" value="SARCOSINE DEHYDROGENASE-RELATED"/>
    <property type="match status" value="1"/>
</dbReference>
<dbReference type="Gene3D" id="3.30.9.10">
    <property type="entry name" value="D-Amino Acid Oxidase, subunit A, domain 2"/>
    <property type="match status" value="1"/>
</dbReference>
<dbReference type="AlphaFoldDB" id="A0AAN4YJN3"/>
<dbReference type="Gene3D" id="3.50.50.60">
    <property type="entry name" value="FAD/NAD(P)-binding domain"/>
    <property type="match status" value="1"/>
</dbReference>
<feature type="domain" description="FAD dependent oxidoreductase" evidence="1">
    <location>
        <begin position="54"/>
        <end position="173"/>
    </location>
</feature>
<dbReference type="PANTHER" id="PTHR13847:SF279">
    <property type="entry name" value="FAD DEPENDENT OXIDOREDUCTASE DOMAIN-CONTAINING PROTEIN-RELATED"/>
    <property type="match status" value="1"/>
</dbReference>
<dbReference type="GO" id="GO:0005737">
    <property type="term" value="C:cytoplasm"/>
    <property type="evidence" value="ECO:0007669"/>
    <property type="project" value="TreeGrafter"/>
</dbReference>
<name>A0AAN4YJN3_ASPOZ</name>
<evidence type="ECO:0000259" key="1">
    <source>
        <dbReference type="Pfam" id="PF01266"/>
    </source>
</evidence>
<dbReference type="Proteomes" id="UP001165205">
    <property type="component" value="Unassembled WGS sequence"/>
</dbReference>
<evidence type="ECO:0000313" key="2">
    <source>
        <dbReference type="EMBL" id="GMG32024.1"/>
    </source>
</evidence>